<sequence length="8" mass="946">MELARPDD</sequence>
<evidence type="ECO:0000313" key="2">
    <source>
        <dbReference type="Proteomes" id="UP001371456"/>
    </source>
</evidence>
<dbReference type="EMBL" id="JBANQN010000009">
    <property type="protein sequence ID" value="KAK6780410.1"/>
    <property type="molecule type" value="Genomic_DNA"/>
</dbReference>
<accession>A0AAN8T2C7</accession>
<reference evidence="1 2" key="1">
    <citation type="submission" date="2024-02" db="EMBL/GenBank/DDBJ databases">
        <title>de novo genome assembly of Solanum bulbocastanum strain 11H21.</title>
        <authorList>
            <person name="Hosaka A.J."/>
        </authorList>
    </citation>
    <scope>NUCLEOTIDE SEQUENCE [LARGE SCALE GENOMIC DNA]</scope>
    <source>
        <tissue evidence="1">Young leaves</tissue>
    </source>
</reference>
<keyword evidence="2" id="KW-1185">Reference proteome</keyword>
<proteinExistence type="predicted"/>
<protein>
    <submittedName>
        <fullName evidence="1">Uncharacterized protein</fullName>
    </submittedName>
</protein>
<organism evidence="1 2">
    <name type="scientific">Solanum bulbocastanum</name>
    <name type="common">Wild potato</name>
    <dbReference type="NCBI Taxonomy" id="147425"/>
    <lineage>
        <taxon>Eukaryota</taxon>
        <taxon>Viridiplantae</taxon>
        <taxon>Streptophyta</taxon>
        <taxon>Embryophyta</taxon>
        <taxon>Tracheophyta</taxon>
        <taxon>Spermatophyta</taxon>
        <taxon>Magnoliopsida</taxon>
        <taxon>eudicotyledons</taxon>
        <taxon>Gunneridae</taxon>
        <taxon>Pentapetalae</taxon>
        <taxon>asterids</taxon>
        <taxon>lamiids</taxon>
        <taxon>Solanales</taxon>
        <taxon>Solanaceae</taxon>
        <taxon>Solanoideae</taxon>
        <taxon>Solaneae</taxon>
        <taxon>Solanum</taxon>
    </lineage>
</organism>
<name>A0AAN8T2C7_SOLBU</name>
<evidence type="ECO:0000313" key="1">
    <source>
        <dbReference type="EMBL" id="KAK6780410.1"/>
    </source>
</evidence>
<gene>
    <name evidence="1" type="ORF">RDI58_022594</name>
</gene>
<dbReference type="Proteomes" id="UP001371456">
    <property type="component" value="Unassembled WGS sequence"/>
</dbReference>
<comment type="caution">
    <text evidence="1">The sequence shown here is derived from an EMBL/GenBank/DDBJ whole genome shotgun (WGS) entry which is preliminary data.</text>
</comment>